<reference evidence="4" key="2">
    <citation type="submission" date="2025-08" db="UniProtKB">
        <authorList>
            <consortium name="RefSeq"/>
        </authorList>
    </citation>
    <scope>IDENTIFICATION</scope>
    <source>
        <strain evidence="4">14028-0561.14</strain>
        <tissue evidence="4">Whole fly</tissue>
    </source>
</reference>
<keyword evidence="3" id="KW-1185">Reference proteome</keyword>
<feature type="domain" description="Tudor" evidence="2">
    <location>
        <begin position="455"/>
        <end position="513"/>
    </location>
</feature>
<feature type="compositionally biased region" description="Pro residues" evidence="1">
    <location>
        <begin position="1569"/>
        <end position="1578"/>
    </location>
</feature>
<feature type="compositionally biased region" description="Polar residues" evidence="1">
    <location>
        <begin position="849"/>
        <end position="865"/>
    </location>
</feature>
<gene>
    <name evidence="4" type="primary">tud</name>
</gene>
<evidence type="ECO:0000313" key="3">
    <source>
        <dbReference type="Proteomes" id="UP001652661"/>
    </source>
</evidence>
<organism evidence="3 4">
    <name type="scientific">Drosophila kikkawai</name>
    <name type="common">Fruit fly</name>
    <dbReference type="NCBI Taxonomy" id="30033"/>
    <lineage>
        <taxon>Eukaryota</taxon>
        <taxon>Metazoa</taxon>
        <taxon>Ecdysozoa</taxon>
        <taxon>Arthropoda</taxon>
        <taxon>Hexapoda</taxon>
        <taxon>Insecta</taxon>
        <taxon>Pterygota</taxon>
        <taxon>Neoptera</taxon>
        <taxon>Endopterygota</taxon>
        <taxon>Diptera</taxon>
        <taxon>Brachycera</taxon>
        <taxon>Muscomorpha</taxon>
        <taxon>Ephydroidea</taxon>
        <taxon>Drosophilidae</taxon>
        <taxon>Drosophila</taxon>
        <taxon>Sophophora</taxon>
    </lineage>
</organism>
<feature type="compositionally biased region" description="Polar residues" evidence="1">
    <location>
        <begin position="956"/>
        <end position="984"/>
    </location>
</feature>
<dbReference type="OrthoDB" id="9989103at2759"/>
<feature type="compositionally biased region" description="Basic and acidic residues" evidence="1">
    <location>
        <begin position="1579"/>
        <end position="1589"/>
    </location>
</feature>
<dbReference type="Proteomes" id="UP001652661">
    <property type="component" value="Chromosome 2R"/>
</dbReference>
<dbReference type="PANTHER" id="PTHR22948:SF29">
    <property type="entry name" value="FI02030P-RELATED"/>
    <property type="match status" value="1"/>
</dbReference>
<protein>
    <submittedName>
        <fullName evidence="4">Protein tudor</fullName>
    </submittedName>
</protein>
<dbReference type="Pfam" id="PF00567">
    <property type="entry name" value="TUDOR"/>
    <property type="match status" value="9"/>
</dbReference>
<dbReference type="InterPro" id="IPR002999">
    <property type="entry name" value="Tudor"/>
</dbReference>
<feature type="domain" description="Tudor" evidence="2">
    <location>
        <begin position="2204"/>
        <end position="2262"/>
    </location>
</feature>
<dbReference type="OMA" id="CSQYIVL"/>
<feature type="region of interest" description="Disordered" evidence="1">
    <location>
        <begin position="810"/>
        <end position="992"/>
    </location>
</feature>
<dbReference type="FunFam" id="2.30.30.140:FF:000172">
    <property type="entry name" value="Maternal protein tudor"/>
    <property type="match status" value="1"/>
</dbReference>
<accession>A0A6P4JD29</accession>
<feature type="compositionally biased region" description="Polar residues" evidence="1">
    <location>
        <begin position="934"/>
        <end position="946"/>
    </location>
</feature>
<dbReference type="RefSeq" id="XP_017033401.1">
    <property type="nucleotide sequence ID" value="XM_017177912.3"/>
</dbReference>
<dbReference type="InterPro" id="IPR035437">
    <property type="entry name" value="SNase_OB-fold_sf"/>
</dbReference>
<feature type="compositionally biased region" description="Polar residues" evidence="1">
    <location>
        <begin position="231"/>
        <end position="243"/>
    </location>
</feature>
<feature type="domain" description="Tudor" evidence="2">
    <location>
        <begin position="1340"/>
        <end position="1399"/>
    </location>
</feature>
<reference evidence="3" key="1">
    <citation type="submission" date="2025-05" db="UniProtKB">
        <authorList>
            <consortium name="RefSeq"/>
        </authorList>
    </citation>
    <scope>NUCLEOTIDE SEQUENCE [LARGE SCALE GENOMIC DNA]</scope>
    <source>
        <strain evidence="3">14028-0561.14</strain>
    </source>
</reference>
<dbReference type="InterPro" id="IPR050621">
    <property type="entry name" value="Tudor_domain_containing"/>
</dbReference>
<feature type="compositionally biased region" description="Basic and acidic residues" evidence="1">
    <location>
        <begin position="1516"/>
        <end position="1527"/>
    </location>
</feature>
<evidence type="ECO:0000256" key="1">
    <source>
        <dbReference type="SAM" id="MobiDB-lite"/>
    </source>
</evidence>
<proteinExistence type="predicted"/>
<dbReference type="GO" id="GO:0005737">
    <property type="term" value="C:cytoplasm"/>
    <property type="evidence" value="ECO:0007669"/>
    <property type="project" value="UniProtKB-ARBA"/>
</dbReference>
<dbReference type="SMART" id="SM00333">
    <property type="entry name" value="TUDOR"/>
    <property type="match status" value="10"/>
</dbReference>
<dbReference type="Gene3D" id="2.30.30.140">
    <property type="match status" value="9"/>
</dbReference>
<feature type="domain" description="Tudor" evidence="2">
    <location>
        <begin position="1052"/>
        <end position="1112"/>
    </location>
</feature>
<dbReference type="PROSITE" id="PS50304">
    <property type="entry name" value="TUDOR"/>
    <property type="match status" value="9"/>
</dbReference>
<sequence>MNGQAPSVGASKLDLYITHLDHVGPYLKVYGQVNHDAAILVSKGIEQVLPACFSIEPSWSVERQQALVTPGVICAYKRINGPAPGDVDYMRARVISAELEGQEMRTEIEFLDYGFKRTVKGKDLIFPKTPKLMQNIRLLCSQYIVLGICHDWSQADLAVVHQLIVNQTVHLAIDATQICGQKFASLRWKDFQLDEFLVQQRKIGAPVSRQLMLDHCRKLWKDAPQTPPAEHNNNTIHSNSMTPTDIAREQLASRRSLSARLEAQRSVQVTSPPRQLNAEAAEYAPKQVPLANVTNVQLPAHGLANTQKPAYVPVNPYNRANYQPAEQAAQPYVPKAVAATPRSLYNYYNVRLNQPVPQKVVPLNNQMMNYSQLNYAAARFTPPPTPTALSQRPQQRAIPAFRTTTLTVGLTYDVYMSFVENAVHLFWVQLKSSLNDLTAMMSKIEKTHLKPLSQAPEVGTACVARFADDGNFYRALVSGMIGQRFRVVYVDYGNSGLLLISDLFQIPPELLEIKPFAYRFALAGTKDIEPIDESIRRIFKQMCTYKSFQLTVKAPESVGAMQTCHLMQNGSNMLEMLRQMKNTRLAYTKAEHLQNDDEVEIRFIDSPSNFYVQKIANVAKFGKLMDEMFSYYNVNQKVPDQLVLGAPCMVRCEREWYRAEILRVEDTVIVRHVDFGYEHSVKRHCIAHIAEKHLEMPRQAVKCCLKGFENSDLGKDKITDTFEMLAEDSNIQRRTFNMRVFRIEPDGLHVVNLMAKNINVMKKLYKLSMPFEKYLSLEKGHFNTTPTDSFLSSELDKSHVLNSTSIVEMEDRVPAKEKQQQQKPQQERVLDSGKGSITKNSNDWDKRSSTSAGSKDSRRQQQQQPAERFDRHLDSSFDTQSTGSYTSGMSSPRKGNRQQKGRLQTQSPRLQNGKPEANKNTRFSQNESPRKTPDGQQKNQRSQNAPQGFAQKPQRQKSTLDGNAVSNSKRSSGMESDTASSSTESRPEKYVPLDKPYVQHEIKTPSKEAASLSWWVSPFQFYVVPQSLSAKYDGVLREMRQFYRQKQHQPLQLKSGSTVVVRQRKDNAILRATVIACNHMIRKYRVFCVDTGSVITVTSEDVWPLEQRFAEPPCLAQRCTFDSVLTNYDPLYIVDRMEKYVPVNAKVECEYLYMEKSSQSGCTYTINLFVNGASLQKTLIKAELLTEVAPEVRVSLLAGQQVRGKFSFIRDMTSFKIQLDYCNHVDIMASYDDAKFIKSNPDLARRFKDFYEGKSFAFNIKNVCDNNIIYLRPVMPLFKEDRKAFICPHPVVLSSFQALVVFTSKPYRIFVQNVATEGKVNNLLDDMYEFYESQGIPLKKYEAGQICAARSFDKNWYRARISGRDSTAARTEVFYIDYGNTEVVKREDIRALDDKFYENSSGFAIEVNLPIGRPNDADKLQKRLAELLESNVVTIKAIEMRRNHLIADAIMKSEESVVDVLKKEKLIPGKDLDYMRKQLDKGKSRIYEYIEMVDLTLDDEEEKGRGSKSSSPKKKPQNDREPREPKKSKQAPSPSPVPAKVPSPVPVEPKPVTPVPVAVKEPEAKAITQPPPPPPQPEPKPEPEPEPKTVQEPPKLTPPQEDPYKDMEKAVLSHCINPTHFFVHPIDRLPEVYRLQENLQIVSPSLPQLRNVVNGADCISLYSVDKNWYRAKIIDAELMVLLFVDFGNTDCVSDTSDVKESMWSHIEPFSLPCALPIRPKSTADWVDAANGIFNESYTKTLSYEYLTQGDHQTVSYVNLFIDGEDVAKKLINDGFAKPLEYVPSGTTCYISHVNGICDFYIQLERDSKALELIEMFLRDEENPKPLERFEKGSIVAALFEDDELWYRAKLLKQLPDGKYEVLFIDYGNKSTTSKCLLLSEEIASLPSLSKKCSLQLPEEYTSWSPEAEAKFAELTGEGELIFTTQLVKPGEDQVIIQLLLDGENINERLLPLCPRKEPKAASKESLNEGSSVKTKAVITHVESPSEMYLQFGEKEPLMDIIIEKLNDGTLQAKKEKGKVDELLVAQFDEDLEFYRVRIVEVLDNDKYRVVFIDYGNPSVVDKLYDMPEEFKTIPAIAEICRMESCDDFEKHKSLTLVNIQALLDCCNGDVVVEFLDKSASPPLVRLTTNDKKGLNIYEQLQKVLKTELTIIQKRNENSDCIISHGSSPKGFYVQLKHNSPELDVIVKTLRSLSKDQLKVFEAPPKDSHGVCYSQEDACFYRCSIKSVLEEPKGFEAFLLDYGNTITVPEIWKLPQGIEQVAPQALLCQLSELPDDVPDEQLDKAFAALLEQHFGEVYQITTQPKDDESKPVLAKLCINYKDFAQELASTVAGVQKPLEAELHNCFVVQYDSPTSFYVQMESEVPELEKMTDKLLDAEQDWPVFSDLKEGALCVAQFPQDEVFYRAKILKVLEDNKCEVHFIDFGNNAVTQQFRQLPEELAKPERYSKRCELEAATMAKCDTTQLQTFIDTRCSETFQVEILATKGEGTNVVRLFYQSTNISEKLQSLQKEDS</sequence>
<feature type="compositionally biased region" description="Polar residues" evidence="1">
    <location>
        <begin position="876"/>
        <end position="890"/>
    </location>
</feature>
<feature type="compositionally biased region" description="Polar residues" evidence="1">
    <location>
        <begin position="901"/>
        <end position="910"/>
    </location>
</feature>
<feature type="domain" description="Tudor" evidence="2">
    <location>
        <begin position="641"/>
        <end position="696"/>
    </location>
</feature>
<evidence type="ECO:0000313" key="4">
    <source>
        <dbReference type="RefSeq" id="XP_017033401.1"/>
    </source>
</evidence>
<dbReference type="FunFam" id="2.30.30.140:FF:000018">
    <property type="entry name" value="Serine/threonine-protein kinase 31"/>
    <property type="match status" value="1"/>
</dbReference>
<feature type="region of interest" description="Disordered" evidence="1">
    <location>
        <begin position="1500"/>
        <end position="1603"/>
    </location>
</feature>
<feature type="compositionally biased region" description="Pro residues" evidence="1">
    <location>
        <begin position="1533"/>
        <end position="1554"/>
    </location>
</feature>
<feature type="domain" description="Tudor" evidence="2">
    <location>
        <begin position="1828"/>
        <end position="1887"/>
    </location>
</feature>
<dbReference type="SUPFAM" id="SSF63748">
    <property type="entry name" value="Tudor/PWWP/MBT"/>
    <property type="match status" value="9"/>
</dbReference>
<feature type="domain" description="Tudor" evidence="2">
    <location>
        <begin position="2016"/>
        <end position="2075"/>
    </location>
</feature>
<feature type="domain" description="Tudor" evidence="2">
    <location>
        <begin position="1651"/>
        <end position="1707"/>
    </location>
</feature>
<feature type="compositionally biased region" description="Basic and acidic residues" evidence="1">
    <location>
        <begin position="810"/>
        <end position="831"/>
    </location>
</feature>
<dbReference type="Gene3D" id="2.40.50.790">
    <property type="match status" value="2"/>
</dbReference>
<dbReference type="CDD" id="cd20379">
    <property type="entry name" value="Tudor_dTUD-like"/>
    <property type="match status" value="1"/>
</dbReference>
<name>A0A6P4JD29_DROKI</name>
<feature type="region of interest" description="Disordered" evidence="1">
    <location>
        <begin position="222"/>
        <end position="243"/>
    </location>
</feature>
<dbReference type="PANTHER" id="PTHR22948">
    <property type="entry name" value="TUDOR DOMAIN CONTAINING PROTEIN"/>
    <property type="match status" value="1"/>
</dbReference>
<feature type="compositionally biased region" description="Polar residues" evidence="1">
    <location>
        <begin position="918"/>
        <end position="927"/>
    </location>
</feature>
<evidence type="ECO:0000259" key="2">
    <source>
        <dbReference type="PROSITE" id="PS50304"/>
    </source>
</evidence>
<dbReference type="Gene3D" id="2.40.50.90">
    <property type="match status" value="3"/>
</dbReference>
<feature type="domain" description="Tudor" evidence="2">
    <location>
        <begin position="2385"/>
        <end position="2444"/>
    </location>
</feature>